<keyword evidence="1" id="KW-0472">Membrane</keyword>
<dbReference type="EMBL" id="FNBN01000001">
    <property type="protein sequence ID" value="SDF04783.1"/>
    <property type="molecule type" value="Genomic_DNA"/>
</dbReference>
<gene>
    <name evidence="2" type="ORF">SAMN04488121_101627</name>
</gene>
<accession>A0A1G7HWR2</accession>
<feature type="transmembrane region" description="Helical" evidence="1">
    <location>
        <begin position="94"/>
        <end position="113"/>
    </location>
</feature>
<protein>
    <recommendedName>
        <fullName evidence="4">DUF2306 domain-containing protein</fullName>
    </recommendedName>
</protein>
<name>A0A1G7HWR2_CHIFI</name>
<feature type="transmembrane region" description="Helical" evidence="1">
    <location>
        <begin position="6"/>
        <end position="29"/>
    </location>
</feature>
<evidence type="ECO:0008006" key="4">
    <source>
        <dbReference type="Google" id="ProtNLM"/>
    </source>
</evidence>
<dbReference type="OrthoDB" id="713921at2"/>
<reference evidence="2 3" key="1">
    <citation type="submission" date="2016-10" db="EMBL/GenBank/DDBJ databases">
        <authorList>
            <person name="de Groot N.N."/>
        </authorList>
    </citation>
    <scope>NUCLEOTIDE SEQUENCE [LARGE SCALE GENOMIC DNA]</scope>
    <source>
        <strain evidence="2 3">DSM 527</strain>
    </source>
</reference>
<evidence type="ECO:0000313" key="2">
    <source>
        <dbReference type="EMBL" id="SDF04783.1"/>
    </source>
</evidence>
<evidence type="ECO:0000256" key="1">
    <source>
        <dbReference type="SAM" id="Phobius"/>
    </source>
</evidence>
<organism evidence="2 3">
    <name type="scientific">Chitinophaga filiformis</name>
    <name type="common">Myxococcus filiformis</name>
    <name type="synonym">Flexibacter filiformis</name>
    <dbReference type="NCBI Taxonomy" id="104663"/>
    <lineage>
        <taxon>Bacteria</taxon>
        <taxon>Pseudomonadati</taxon>
        <taxon>Bacteroidota</taxon>
        <taxon>Chitinophagia</taxon>
        <taxon>Chitinophagales</taxon>
        <taxon>Chitinophagaceae</taxon>
        <taxon>Chitinophaga</taxon>
    </lineage>
</organism>
<feature type="transmembrane region" description="Helical" evidence="1">
    <location>
        <begin position="63"/>
        <end position="82"/>
    </location>
</feature>
<keyword evidence="1" id="KW-0812">Transmembrane</keyword>
<feature type="transmembrane region" description="Helical" evidence="1">
    <location>
        <begin position="41"/>
        <end position="57"/>
    </location>
</feature>
<evidence type="ECO:0000313" key="3">
    <source>
        <dbReference type="Proteomes" id="UP000199045"/>
    </source>
</evidence>
<dbReference type="AlphaFoldDB" id="A0A1G7HWR2"/>
<dbReference type="RefSeq" id="WP_089828763.1">
    <property type="nucleotide sequence ID" value="NZ_FNBN01000001.1"/>
</dbReference>
<keyword evidence="1" id="KW-1133">Transmembrane helix</keyword>
<sequence length="166" mass="18277">MIHLTTLGYIHTIIGVLALIPAFISLFSFGAIAPQKRAGKIYILLTVLACLTSFPIMRSGHLSAGHFLAIMILVMLPLAYYAPSIKLFGQKWQYIQVVLMSLTLFFSLIPAFVETLTRVPLGHPFAAGQEDPALKSVLGVLALVFVVGICYQLYRLRTQNRGLQSV</sequence>
<proteinExistence type="predicted"/>
<feature type="transmembrane region" description="Helical" evidence="1">
    <location>
        <begin position="133"/>
        <end position="154"/>
    </location>
</feature>
<dbReference type="Proteomes" id="UP000199045">
    <property type="component" value="Unassembled WGS sequence"/>
</dbReference>